<evidence type="ECO:0000313" key="2">
    <source>
        <dbReference type="Proteomes" id="UP000054560"/>
    </source>
</evidence>
<gene>
    <name evidence="1" type="ORF">SARC_02367</name>
</gene>
<dbReference type="RefSeq" id="XP_014159364.1">
    <property type="nucleotide sequence ID" value="XM_014303889.1"/>
</dbReference>
<sequence>MGTIRLYDGDVRTLLQQQETAAVLPSLVAAQMPAIWTYDAQLKRGNAAHKAAEVSEPEDKIKFKTKIAKSSLLLFGRTILRLPPCADVHGPVQPNVFVVTQHTAATLLQVRVLGGDSAHSEDV</sequence>
<dbReference type="AlphaFoldDB" id="A0A0L0G8V4"/>
<name>A0A0L0G8V4_9EUKA</name>
<proteinExistence type="predicted"/>
<dbReference type="Proteomes" id="UP000054560">
    <property type="component" value="Unassembled WGS sequence"/>
</dbReference>
<keyword evidence="2" id="KW-1185">Reference proteome</keyword>
<accession>A0A0L0G8V4</accession>
<dbReference type="EMBL" id="KQ241701">
    <property type="protein sequence ID" value="KNC85462.1"/>
    <property type="molecule type" value="Genomic_DNA"/>
</dbReference>
<dbReference type="GeneID" id="25902871"/>
<evidence type="ECO:0000313" key="1">
    <source>
        <dbReference type="EMBL" id="KNC85462.1"/>
    </source>
</evidence>
<reference evidence="1 2" key="1">
    <citation type="submission" date="2011-02" db="EMBL/GenBank/DDBJ databases">
        <title>The Genome Sequence of Sphaeroforma arctica JP610.</title>
        <authorList>
            <consortium name="The Broad Institute Genome Sequencing Platform"/>
            <person name="Russ C."/>
            <person name="Cuomo C."/>
            <person name="Young S.K."/>
            <person name="Zeng Q."/>
            <person name="Gargeya S."/>
            <person name="Alvarado L."/>
            <person name="Berlin A."/>
            <person name="Chapman S.B."/>
            <person name="Chen Z."/>
            <person name="Freedman E."/>
            <person name="Gellesch M."/>
            <person name="Goldberg J."/>
            <person name="Griggs A."/>
            <person name="Gujja S."/>
            <person name="Heilman E."/>
            <person name="Heiman D."/>
            <person name="Howarth C."/>
            <person name="Mehta T."/>
            <person name="Neiman D."/>
            <person name="Pearson M."/>
            <person name="Roberts A."/>
            <person name="Saif S."/>
            <person name="Shea T."/>
            <person name="Shenoy N."/>
            <person name="Sisk P."/>
            <person name="Stolte C."/>
            <person name="Sykes S."/>
            <person name="White J."/>
            <person name="Yandava C."/>
            <person name="Burger G."/>
            <person name="Gray M.W."/>
            <person name="Holland P.W.H."/>
            <person name="King N."/>
            <person name="Lang F.B.F."/>
            <person name="Roger A.J."/>
            <person name="Ruiz-Trillo I."/>
            <person name="Haas B."/>
            <person name="Nusbaum C."/>
            <person name="Birren B."/>
        </authorList>
    </citation>
    <scope>NUCLEOTIDE SEQUENCE [LARGE SCALE GENOMIC DNA]</scope>
    <source>
        <strain evidence="1 2">JP610</strain>
    </source>
</reference>
<protein>
    <submittedName>
        <fullName evidence="1">Uncharacterized protein</fullName>
    </submittedName>
</protein>
<organism evidence="1 2">
    <name type="scientific">Sphaeroforma arctica JP610</name>
    <dbReference type="NCBI Taxonomy" id="667725"/>
    <lineage>
        <taxon>Eukaryota</taxon>
        <taxon>Ichthyosporea</taxon>
        <taxon>Ichthyophonida</taxon>
        <taxon>Sphaeroforma</taxon>
    </lineage>
</organism>